<accession>A0A034WF99</accession>
<dbReference type="PANTHER" id="PTHR43142:SF1">
    <property type="entry name" value="CARBOXYLIC ESTER HYDROLASE"/>
    <property type="match status" value="1"/>
</dbReference>
<dbReference type="PANTHER" id="PTHR43142">
    <property type="entry name" value="CARBOXYLIC ESTER HYDROLASE"/>
    <property type="match status" value="1"/>
</dbReference>
<protein>
    <recommendedName>
        <fullName evidence="6">carboxylesterase</fullName>
        <ecNumber evidence="6">3.1.1.1</ecNumber>
    </recommendedName>
</protein>
<dbReference type="ESTHER" id="bacdo-a0a034wjc7">
    <property type="family name" value="Carb_B_Arthropoda"/>
</dbReference>
<dbReference type="EMBL" id="GAKP01004746">
    <property type="protein sequence ID" value="JAC54206.1"/>
    <property type="molecule type" value="Transcribed_RNA"/>
</dbReference>
<evidence type="ECO:0000256" key="3">
    <source>
        <dbReference type="ARBA" id="ARBA00022801"/>
    </source>
</evidence>
<evidence type="ECO:0000313" key="8">
    <source>
        <dbReference type="EMBL" id="JAC54206.1"/>
    </source>
</evidence>
<sequence>MSSTEIPQIALPLGVIKGKHCQTVYSHDYYSFEGIPYAKPPLGELRFKTPQPIEPWSGVKDCTQCASKPLQKNSRTGGVEGSEDCLYLNVYTKELQSEQPLPVLVFIYGGAFYTGEATTNVYSPDYFMSERVVLITFNYRLCSLGELTQAYLQINKKKKFNVLAKVSLVSPIQRYKCREMLR</sequence>
<dbReference type="InterPro" id="IPR029058">
    <property type="entry name" value="AB_hydrolase_fold"/>
</dbReference>
<keyword evidence="2" id="KW-0719">Serine esterase</keyword>
<comment type="similarity">
    <text evidence="1">Belongs to the type-B carboxylesterase/lipase family.</text>
</comment>
<evidence type="ECO:0000256" key="4">
    <source>
        <dbReference type="ARBA" id="ARBA00023157"/>
    </source>
</evidence>
<keyword evidence="5" id="KW-0325">Glycoprotein</keyword>
<feature type="domain" description="Carboxylesterase type B" evidence="7">
    <location>
        <begin position="7"/>
        <end position="147"/>
    </location>
</feature>
<organism evidence="8">
    <name type="scientific">Bactrocera dorsalis</name>
    <name type="common">Oriental fruit fly</name>
    <name type="synonym">Dacus dorsalis</name>
    <dbReference type="NCBI Taxonomy" id="27457"/>
    <lineage>
        <taxon>Eukaryota</taxon>
        <taxon>Metazoa</taxon>
        <taxon>Ecdysozoa</taxon>
        <taxon>Arthropoda</taxon>
        <taxon>Hexapoda</taxon>
        <taxon>Insecta</taxon>
        <taxon>Pterygota</taxon>
        <taxon>Neoptera</taxon>
        <taxon>Endopterygota</taxon>
        <taxon>Diptera</taxon>
        <taxon>Brachycera</taxon>
        <taxon>Muscomorpha</taxon>
        <taxon>Tephritoidea</taxon>
        <taxon>Tephritidae</taxon>
        <taxon>Bactrocera</taxon>
        <taxon>Bactrocera</taxon>
    </lineage>
</organism>
<evidence type="ECO:0000259" key="7">
    <source>
        <dbReference type="Pfam" id="PF00135"/>
    </source>
</evidence>
<gene>
    <name evidence="8" type="primary">EST1</name>
</gene>
<dbReference type="Gene3D" id="3.40.50.1820">
    <property type="entry name" value="alpha/beta hydrolase"/>
    <property type="match status" value="1"/>
</dbReference>
<evidence type="ECO:0000256" key="2">
    <source>
        <dbReference type="ARBA" id="ARBA00022487"/>
    </source>
</evidence>
<reference evidence="8" key="1">
    <citation type="journal article" date="2014" name="BMC Genomics">
        <title>Characterizing the developmental transcriptome of the oriental fruit fly, Bactrocera dorsalis (Diptera: Tephritidae) through comparative genomic analysis with Drosophila melanogaster utilizing modENCODE datasets.</title>
        <authorList>
            <person name="Geib S.M."/>
            <person name="Calla B."/>
            <person name="Hall B."/>
            <person name="Hou S."/>
            <person name="Manoukis N.C."/>
        </authorList>
    </citation>
    <scope>NUCLEOTIDE SEQUENCE</scope>
    <source>
        <strain evidence="8">Punador</strain>
    </source>
</reference>
<keyword evidence="4" id="KW-1015">Disulfide bond</keyword>
<name>A0A034WF99_BACDO</name>
<dbReference type="GO" id="GO:0106435">
    <property type="term" value="F:carboxylesterase activity"/>
    <property type="evidence" value="ECO:0007669"/>
    <property type="project" value="UniProtKB-EC"/>
</dbReference>
<dbReference type="Pfam" id="PF00135">
    <property type="entry name" value="COesterase"/>
    <property type="match status" value="1"/>
</dbReference>
<dbReference type="OrthoDB" id="19653at2759"/>
<dbReference type="AlphaFoldDB" id="A0A034WF99"/>
<dbReference type="EC" id="3.1.1.1" evidence="6"/>
<evidence type="ECO:0000256" key="5">
    <source>
        <dbReference type="ARBA" id="ARBA00023180"/>
    </source>
</evidence>
<dbReference type="InterPro" id="IPR002018">
    <property type="entry name" value="CarbesteraseB"/>
</dbReference>
<evidence type="ECO:0000256" key="1">
    <source>
        <dbReference type="ARBA" id="ARBA00005964"/>
    </source>
</evidence>
<dbReference type="SUPFAM" id="SSF53474">
    <property type="entry name" value="alpha/beta-Hydrolases"/>
    <property type="match status" value="1"/>
</dbReference>
<keyword evidence="3" id="KW-0378">Hydrolase</keyword>
<evidence type="ECO:0000256" key="6">
    <source>
        <dbReference type="ARBA" id="ARBA00039155"/>
    </source>
</evidence>
<proteinExistence type="inferred from homology"/>